<evidence type="ECO:0000313" key="3">
    <source>
        <dbReference type="EMBL" id="NDU42593.1"/>
    </source>
</evidence>
<dbReference type="EMBL" id="WNJL01000030">
    <property type="protein sequence ID" value="NDU42593.1"/>
    <property type="molecule type" value="Genomic_DNA"/>
</dbReference>
<keyword evidence="2" id="KW-1133">Transmembrane helix</keyword>
<evidence type="ECO:0000256" key="1">
    <source>
        <dbReference type="SAM" id="MobiDB-lite"/>
    </source>
</evidence>
<dbReference type="AlphaFoldDB" id="A0A845U6U2"/>
<feature type="transmembrane region" description="Helical" evidence="2">
    <location>
        <begin position="6"/>
        <end position="33"/>
    </location>
</feature>
<sequence length="90" mass="9521">MSYTGFLNIALTALVVALSALIAVTAVVGIFGFRSIRESAIAAAKDAVTERLADIVKEEVRNCMQLGRIPDDPMQPGQDEGINTGVTRDG</sequence>
<comment type="caution">
    <text evidence="3">The sequence shown here is derived from an EMBL/GenBank/DDBJ whole genome shotgun (WGS) entry which is preliminary data.</text>
</comment>
<organism evidence="3">
    <name type="scientific">Acidithiobacillus ferrianus</name>
    <dbReference type="NCBI Taxonomy" id="2678518"/>
    <lineage>
        <taxon>Bacteria</taxon>
        <taxon>Pseudomonadati</taxon>
        <taxon>Pseudomonadota</taxon>
        <taxon>Acidithiobacillia</taxon>
        <taxon>Acidithiobacillales</taxon>
        <taxon>Acidithiobacillaceae</taxon>
        <taxon>Acidithiobacillus</taxon>
    </lineage>
</organism>
<name>A0A845U6U2_9PROT</name>
<keyword evidence="2" id="KW-0812">Transmembrane</keyword>
<protein>
    <submittedName>
        <fullName evidence="3">Uncharacterized protein</fullName>
    </submittedName>
</protein>
<accession>A0A845U6U2</accession>
<evidence type="ECO:0000256" key="2">
    <source>
        <dbReference type="SAM" id="Phobius"/>
    </source>
</evidence>
<gene>
    <name evidence="3" type="ORF">GL267_08030</name>
</gene>
<feature type="region of interest" description="Disordered" evidence="1">
    <location>
        <begin position="67"/>
        <end position="90"/>
    </location>
</feature>
<proteinExistence type="predicted"/>
<dbReference type="RefSeq" id="WP_163097808.1">
    <property type="nucleotide sequence ID" value="NZ_CP127523.1"/>
</dbReference>
<reference evidence="3" key="1">
    <citation type="submission" date="2019-11" db="EMBL/GenBank/DDBJ databases">
        <title>Acidithiobacillus ferrianus sp. nov.: a facultatively anaerobic and extremely acidophilic chemolithoautotroph.</title>
        <authorList>
            <person name="Norris P.R."/>
            <person name="Falagan C."/>
            <person name="Moya-Beltran A."/>
            <person name="Castro M."/>
            <person name="Quatrini R."/>
            <person name="Johnson D.B."/>
        </authorList>
    </citation>
    <scope>NUCLEOTIDE SEQUENCE [LARGE SCALE GENOMIC DNA]</scope>
    <source>
        <strain evidence="3">MG</strain>
    </source>
</reference>
<keyword evidence="2" id="KW-0472">Membrane</keyword>